<evidence type="ECO:0000313" key="2">
    <source>
        <dbReference type="EMBL" id="AFZ58182.1"/>
    </source>
</evidence>
<dbReference type="EMBL" id="CP003659">
    <property type="protein sequence ID" value="AFZ58182.1"/>
    <property type="molecule type" value="Genomic_DNA"/>
</dbReference>
<feature type="compositionally biased region" description="Polar residues" evidence="1">
    <location>
        <begin position="178"/>
        <end position="205"/>
    </location>
</feature>
<name>K9ZI05_ANACC</name>
<dbReference type="OrthoDB" id="7863453at2"/>
<dbReference type="PATRIC" id="fig|272123.3.peg.2997"/>
<dbReference type="Proteomes" id="UP000010474">
    <property type="component" value="Chromosome"/>
</dbReference>
<dbReference type="RefSeq" id="WP_015214817.1">
    <property type="nucleotide sequence ID" value="NC_019771.1"/>
</dbReference>
<protein>
    <submittedName>
        <fullName evidence="2">Uncharacterized protein</fullName>
    </submittedName>
</protein>
<dbReference type="eggNOG" id="ENOG5032V8H">
    <property type="taxonomic scope" value="Bacteria"/>
</dbReference>
<sequence>MTTQLRHETARQLELTTLIFAPTLYLERVPGAELLTAAPEGTSWSVQEARGRIQGVGASVSGLGAYARVTGSMKFSTRTLETSRTYQEMKTSYGFSAGISSFWSWIGLGTNASYHKEELTQAFNELSQSSETNGTINIDLYVTGIYPNVPVSASAYILAFQVSSKTDSSLKFPVISSGAPTQDTGSQDQNGQNLPTKDNNSTIDI</sequence>
<proteinExistence type="predicted"/>
<dbReference type="AlphaFoldDB" id="K9ZI05"/>
<evidence type="ECO:0000256" key="1">
    <source>
        <dbReference type="SAM" id="MobiDB-lite"/>
    </source>
</evidence>
<organism evidence="2 3">
    <name type="scientific">Anabaena cylindrica (strain ATCC 27899 / PCC 7122)</name>
    <dbReference type="NCBI Taxonomy" id="272123"/>
    <lineage>
        <taxon>Bacteria</taxon>
        <taxon>Bacillati</taxon>
        <taxon>Cyanobacteriota</taxon>
        <taxon>Cyanophyceae</taxon>
        <taxon>Nostocales</taxon>
        <taxon>Nostocaceae</taxon>
        <taxon>Anabaena</taxon>
    </lineage>
</organism>
<keyword evidence="3" id="KW-1185">Reference proteome</keyword>
<dbReference type="KEGG" id="acy:Anacy_2747"/>
<feature type="region of interest" description="Disordered" evidence="1">
    <location>
        <begin position="174"/>
        <end position="205"/>
    </location>
</feature>
<evidence type="ECO:0000313" key="3">
    <source>
        <dbReference type="Proteomes" id="UP000010474"/>
    </source>
</evidence>
<gene>
    <name evidence="2" type="ordered locus">Anacy_2747</name>
</gene>
<reference evidence="3" key="1">
    <citation type="journal article" date="2013" name="Proc. Natl. Acad. Sci. U.S.A.">
        <title>Improving the coverage of the cyanobacterial phylum using diversity-driven genome sequencing.</title>
        <authorList>
            <person name="Shih P.M."/>
            <person name="Wu D."/>
            <person name="Latifi A."/>
            <person name="Axen S.D."/>
            <person name="Fewer D.P."/>
            <person name="Talla E."/>
            <person name="Calteau A."/>
            <person name="Cai F."/>
            <person name="Tandeau de Marsac N."/>
            <person name="Rippka R."/>
            <person name="Herdman M."/>
            <person name="Sivonen K."/>
            <person name="Coursin T."/>
            <person name="Laurent T."/>
            <person name="Goodwin L."/>
            <person name="Nolan M."/>
            <person name="Davenport K.W."/>
            <person name="Han C.S."/>
            <person name="Rubin E.M."/>
            <person name="Eisen J.A."/>
            <person name="Woyke T."/>
            <person name="Gugger M."/>
            <person name="Kerfeld C.A."/>
        </authorList>
    </citation>
    <scope>NUCLEOTIDE SEQUENCE [LARGE SCALE GENOMIC DNA]</scope>
    <source>
        <strain evidence="3">ATCC 27899 / PCC 7122</strain>
    </source>
</reference>
<dbReference type="HOGENOM" id="CLU_103379_0_0_3"/>
<accession>K9ZI05</accession>